<proteinExistence type="predicted"/>
<organism evidence="1 2">
    <name type="scientific">Paraburkholderia hiiakae</name>
    <dbReference type="NCBI Taxonomy" id="1081782"/>
    <lineage>
        <taxon>Bacteria</taxon>
        <taxon>Pseudomonadati</taxon>
        <taxon>Pseudomonadota</taxon>
        <taxon>Betaproteobacteria</taxon>
        <taxon>Burkholderiales</taxon>
        <taxon>Burkholderiaceae</taxon>
        <taxon>Paraburkholderia</taxon>
    </lineage>
</organism>
<gene>
    <name evidence="1" type="ORF">LMG27952_03634</name>
</gene>
<evidence type="ECO:0000313" key="1">
    <source>
        <dbReference type="EMBL" id="CAD6540535.1"/>
    </source>
</evidence>
<dbReference type="EMBL" id="CAJHCQ010000008">
    <property type="protein sequence ID" value="CAD6540535.1"/>
    <property type="molecule type" value="Genomic_DNA"/>
</dbReference>
<keyword evidence="2" id="KW-1185">Reference proteome</keyword>
<evidence type="ECO:0008006" key="3">
    <source>
        <dbReference type="Google" id="ProtNLM"/>
    </source>
</evidence>
<accession>A0ABN7HZK5</accession>
<name>A0ABN7HZK5_9BURK</name>
<evidence type="ECO:0000313" key="2">
    <source>
        <dbReference type="Proteomes" id="UP000656319"/>
    </source>
</evidence>
<dbReference type="Proteomes" id="UP000656319">
    <property type="component" value="Unassembled WGS sequence"/>
</dbReference>
<comment type="caution">
    <text evidence="1">The sequence shown here is derived from an EMBL/GenBank/DDBJ whole genome shotgun (WGS) entry which is preliminary data.</text>
</comment>
<sequence>MAFVVDGCLAQVVLGLLQQLQGVLCVAAKLAVITLARSVDMRATLIDQLLRSFEIRILGRRRGKCGCDAAQCKTCRLGSEGKELHVFASEKSGTQLHPRTLANNDDRAEMAKVAVC</sequence>
<protein>
    <recommendedName>
        <fullName evidence="3">Secreted protein</fullName>
    </recommendedName>
</protein>
<reference evidence="1 2" key="1">
    <citation type="submission" date="2020-10" db="EMBL/GenBank/DDBJ databases">
        <authorList>
            <person name="Peeters C."/>
        </authorList>
    </citation>
    <scope>NUCLEOTIDE SEQUENCE [LARGE SCALE GENOMIC DNA]</scope>
    <source>
        <strain evidence="1 2">LMG 27952</strain>
    </source>
</reference>